<dbReference type="EMBL" id="LR633966">
    <property type="protein sequence ID" value="VUX54874.1"/>
    <property type="molecule type" value="Genomic_DNA"/>
</dbReference>
<name>A0A7D9D2H0_9GAMM</name>
<sequence>MAEQENSLPNDNNVGEGHLLRAFLAHWIHEDNLYWAQVRHLMIFELAALAALFALGISVLTAMVMFTSAAITWRFYFLAKVICRNRDTNRKTIALVSRHVAMVETQNLVKDRIGPDEFEKWGVISFAQTTRKGRKFQKHIFGFCVVLNILLGISVLLERFFGVAVLSLLHPHFSLALQSASAL</sequence>
<keyword evidence="1" id="KW-0812">Transmembrane</keyword>
<evidence type="ECO:0000313" key="2">
    <source>
        <dbReference type="EMBL" id="VUX54874.1"/>
    </source>
</evidence>
<evidence type="ECO:0000256" key="1">
    <source>
        <dbReference type="SAM" id="Phobius"/>
    </source>
</evidence>
<protein>
    <submittedName>
        <fullName evidence="2">Uncharacterized protein</fullName>
    </submittedName>
</protein>
<dbReference type="AlphaFoldDB" id="A0A7D9D2H0"/>
<feature type="transmembrane region" description="Helical" evidence="1">
    <location>
        <begin position="43"/>
        <end position="76"/>
    </location>
</feature>
<keyword evidence="1" id="KW-0472">Membrane</keyword>
<proteinExistence type="predicted"/>
<gene>
    <name evidence="2" type="ORF">JTBB02_V1_20003</name>
</gene>
<organism evidence="2">
    <name type="scientific">uncultured Woeseiaceae bacterium</name>
    <dbReference type="NCBI Taxonomy" id="1983305"/>
    <lineage>
        <taxon>Bacteria</taxon>
        <taxon>Pseudomonadati</taxon>
        <taxon>Pseudomonadota</taxon>
        <taxon>Gammaproteobacteria</taxon>
        <taxon>Woeseiales</taxon>
        <taxon>Woeseiaceae</taxon>
        <taxon>environmental samples</taxon>
    </lineage>
</organism>
<reference evidence="2" key="1">
    <citation type="submission" date="2019-07" db="EMBL/GenBank/DDBJ databases">
        <authorList>
            <person name="Weber M."/>
            <person name="Kostadinov I."/>
            <person name="Kostadinov D I."/>
        </authorList>
    </citation>
    <scope>NUCLEOTIDE SEQUENCE</scope>
    <source>
        <strain evidence="2">Gfbio:sag-sample-b02:053724c1-46a9-4a36-b237-ea2bf867836b</strain>
    </source>
</reference>
<feature type="transmembrane region" description="Helical" evidence="1">
    <location>
        <begin position="140"/>
        <end position="169"/>
    </location>
</feature>
<accession>A0A7D9D2H0</accession>
<keyword evidence="1" id="KW-1133">Transmembrane helix</keyword>